<gene>
    <name evidence="1" type="ORF">RUM43_013248</name>
</gene>
<evidence type="ECO:0000313" key="2">
    <source>
        <dbReference type="Proteomes" id="UP001372834"/>
    </source>
</evidence>
<evidence type="ECO:0000313" key="1">
    <source>
        <dbReference type="EMBL" id="KAK6618857.1"/>
    </source>
</evidence>
<dbReference type="AlphaFoldDB" id="A0AAN8NR47"/>
<sequence>MNTAITNNGGKKPSACDDTRKKRCNDAERLISKALPEEHNKCDINDGITAEKGVLLLPFTSPENYLWRCCLACLNLSRKPNIYIYMGHVKRERRKEERKRGTLELRLKLSFSSQNTSEAELFSGCKKKSLEREREREHIRAKEK</sequence>
<comment type="caution">
    <text evidence="1">The sequence shown here is derived from an EMBL/GenBank/DDBJ whole genome shotgun (WGS) entry which is preliminary data.</text>
</comment>
<name>A0AAN8NR47_POLSC</name>
<organism evidence="1 2">
    <name type="scientific">Polyplax serrata</name>
    <name type="common">Common mouse louse</name>
    <dbReference type="NCBI Taxonomy" id="468196"/>
    <lineage>
        <taxon>Eukaryota</taxon>
        <taxon>Metazoa</taxon>
        <taxon>Ecdysozoa</taxon>
        <taxon>Arthropoda</taxon>
        <taxon>Hexapoda</taxon>
        <taxon>Insecta</taxon>
        <taxon>Pterygota</taxon>
        <taxon>Neoptera</taxon>
        <taxon>Paraneoptera</taxon>
        <taxon>Psocodea</taxon>
        <taxon>Troctomorpha</taxon>
        <taxon>Phthiraptera</taxon>
        <taxon>Anoplura</taxon>
        <taxon>Polyplacidae</taxon>
        <taxon>Polyplax</taxon>
    </lineage>
</organism>
<proteinExistence type="predicted"/>
<accession>A0AAN8NR47</accession>
<dbReference type="Proteomes" id="UP001372834">
    <property type="component" value="Unassembled WGS sequence"/>
</dbReference>
<dbReference type="EMBL" id="JAWJWE010000041">
    <property type="protein sequence ID" value="KAK6618857.1"/>
    <property type="molecule type" value="Genomic_DNA"/>
</dbReference>
<protein>
    <submittedName>
        <fullName evidence="1">Uncharacterized protein</fullName>
    </submittedName>
</protein>
<reference evidence="1 2" key="1">
    <citation type="submission" date="2023-10" db="EMBL/GenBank/DDBJ databases">
        <title>Genomes of two closely related lineages of the louse Polyplax serrata with different host specificities.</title>
        <authorList>
            <person name="Martinu J."/>
            <person name="Tarabai H."/>
            <person name="Stefka J."/>
            <person name="Hypsa V."/>
        </authorList>
    </citation>
    <scope>NUCLEOTIDE SEQUENCE [LARGE SCALE GENOMIC DNA]</scope>
    <source>
        <strain evidence="1">HR10_N</strain>
    </source>
</reference>